<dbReference type="Proteomes" id="UP000054324">
    <property type="component" value="Unassembled WGS sequence"/>
</dbReference>
<reference evidence="1 2" key="1">
    <citation type="submission" date="2013-11" db="EMBL/GenBank/DDBJ databases">
        <title>Opisthorchis viverrini - life in the bile duct.</title>
        <authorList>
            <person name="Young N.D."/>
            <person name="Nagarajan N."/>
            <person name="Lin S.J."/>
            <person name="Korhonen P.K."/>
            <person name="Jex A.R."/>
            <person name="Hall R.S."/>
            <person name="Safavi-Hemami H."/>
            <person name="Kaewkong W."/>
            <person name="Bertrand D."/>
            <person name="Gao S."/>
            <person name="Seet Q."/>
            <person name="Wongkham S."/>
            <person name="Teh B.T."/>
            <person name="Wongkham C."/>
            <person name="Intapan P.M."/>
            <person name="Maleewong W."/>
            <person name="Yang X."/>
            <person name="Hu M."/>
            <person name="Wang Z."/>
            <person name="Hofmann A."/>
            <person name="Sternberg P.W."/>
            <person name="Tan P."/>
            <person name="Wang J."/>
            <person name="Gasser R.B."/>
        </authorList>
    </citation>
    <scope>NUCLEOTIDE SEQUENCE [LARGE SCALE GENOMIC DNA]</scope>
</reference>
<name>A0A075A429_OPIVI</name>
<dbReference type="CTD" id="20314194"/>
<dbReference type="GeneID" id="20314194"/>
<keyword evidence="2" id="KW-1185">Reference proteome</keyword>
<evidence type="ECO:0000313" key="2">
    <source>
        <dbReference type="Proteomes" id="UP000054324"/>
    </source>
</evidence>
<accession>A0A075A429</accession>
<protein>
    <submittedName>
        <fullName evidence="1">Uncharacterized protein</fullName>
    </submittedName>
</protein>
<dbReference type="RefSeq" id="XP_009161927.1">
    <property type="nucleotide sequence ID" value="XM_009163663.1"/>
</dbReference>
<evidence type="ECO:0000313" key="1">
    <source>
        <dbReference type="EMBL" id="KER34116.1"/>
    </source>
</evidence>
<sequence length="80" mass="9249">MFVIEPLAIVMSLIDIRMNHQRANLPTDFQARAALVVCWFLVDLQRFTPVELSTLEEPFSRRDTNITELLNSLVKSNDIM</sequence>
<proteinExistence type="predicted"/>
<dbReference type="EMBL" id="KL596619">
    <property type="protein sequence ID" value="KER34116.1"/>
    <property type="molecule type" value="Genomic_DNA"/>
</dbReference>
<dbReference type="KEGG" id="ovi:T265_00006"/>
<gene>
    <name evidence="1" type="ORF">T265_00006</name>
</gene>
<organism evidence="1 2">
    <name type="scientific">Opisthorchis viverrini</name>
    <name type="common">Southeast Asian liver fluke</name>
    <dbReference type="NCBI Taxonomy" id="6198"/>
    <lineage>
        <taxon>Eukaryota</taxon>
        <taxon>Metazoa</taxon>
        <taxon>Spiralia</taxon>
        <taxon>Lophotrochozoa</taxon>
        <taxon>Platyhelminthes</taxon>
        <taxon>Trematoda</taxon>
        <taxon>Digenea</taxon>
        <taxon>Opisthorchiida</taxon>
        <taxon>Opisthorchiata</taxon>
        <taxon>Opisthorchiidae</taxon>
        <taxon>Opisthorchis</taxon>
    </lineage>
</organism>
<dbReference type="AlphaFoldDB" id="A0A075A429"/>